<protein>
    <submittedName>
        <fullName evidence="2">Uncharacterized protein</fullName>
    </submittedName>
</protein>
<sequence>MKNNWNESGRSSDRKKVSYTASLASLKSLGPCIPLPEAEKRNSVGLGPLLLTLSRVVHPIKFDELSCTDLRSELQRWQNQSKALRPPQGISLTSSNRSSSNT</sequence>
<dbReference type="EMBL" id="JADCNM010000002">
    <property type="protein sequence ID" value="KAG0493811.1"/>
    <property type="molecule type" value="Genomic_DNA"/>
</dbReference>
<accession>A0A835VET0</accession>
<comment type="caution">
    <text evidence="2">The sequence shown here is derived from an EMBL/GenBank/DDBJ whole genome shotgun (WGS) entry which is preliminary data.</text>
</comment>
<organism evidence="2 3">
    <name type="scientific">Vanilla planifolia</name>
    <name type="common">Vanilla</name>
    <dbReference type="NCBI Taxonomy" id="51239"/>
    <lineage>
        <taxon>Eukaryota</taxon>
        <taxon>Viridiplantae</taxon>
        <taxon>Streptophyta</taxon>
        <taxon>Embryophyta</taxon>
        <taxon>Tracheophyta</taxon>
        <taxon>Spermatophyta</taxon>
        <taxon>Magnoliopsida</taxon>
        <taxon>Liliopsida</taxon>
        <taxon>Asparagales</taxon>
        <taxon>Orchidaceae</taxon>
        <taxon>Vanilloideae</taxon>
        <taxon>Vanilleae</taxon>
        <taxon>Vanilla</taxon>
    </lineage>
</organism>
<gene>
    <name evidence="2" type="ORF">HPP92_004805</name>
</gene>
<evidence type="ECO:0000313" key="2">
    <source>
        <dbReference type="EMBL" id="KAG0493811.1"/>
    </source>
</evidence>
<feature type="region of interest" description="Disordered" evidence="1">
    <location>
        <begin position="78"/>
        <end position="102"/>
    </location>
</feature>
<dbReference type="Proteomes" id="UP000639772">
    <property type="component" value="Unassembled WGS sequence"/>
</dbReference>
<evidence type="ECO:0000256" key="1">
    <source>
        <dbReference type="SAM" id="MobiDB-lite"/>
    </source>
</evidence>
<evidence type="ECO:0000313" key="3">
    <source>
        <dbReference type="Proteomes" id="UP000639772"/>
    </source>
</evidence>
<reference evidence="2 3" key="1">
    <citation type="journal article" date="2020" name="Nat. Food">
        <title>A phased Vanilla planifolia genome enables genetic improvement of flavour and production.</title>
        <authorList>
            <person name="Hasing T."/>
            <person name="Tang H."/>
            <person name="Brym M."/>
            <person name="Khazi F."/>
            <person name="Huang T."/>
            <person name="Chambers A.H."/>
        </authorList>
    </citation>
    <scope>NUCLEOTIDE SEQUENCE [LARGE SCALE GENOMIC DNA]</scope>
    <source>
        <tissue evidence="2">Leaf</tissue>
    </source>
</reference>
<dbReference type="AlphaFoldDB" id="A0A835VET0"/>
<feature type="compositionally biased region" description="Low complexity" evidence="1">
    <location>
        <begin position="91"/>
        <end position="102"/>
    </location>
</feature>
<name>A0A835VET0_VANPL</name>
<proteinExistence type="predicted"/>